<dbReference type="SUPFAM" id="SSF51735">
    <property type="entry name" value="NAD(P)-binding Rossmann-fold domains"/>
    <property type="match status" value="1"/>
</dbReference>
<dbReference type="GO" id="GO:0016491">
    <property type="term" value="F:oxidoreductase activity"/>
    <property type="evidence" value="ECO:0007669"/>
    <property type="project" value="UniProtKB-KW"/>
</dbReference>
<keyword evidence="4" id="KW-0560">Oxidoreductase</keyword>
<gene>
    <name evidence="5" type="ORF">DOTSEDRAFT_160897</name>
</gene>
<organism evidence="5 6">
    <name type="scientific">Dothistroma septosporum (strain NZE10 / CBS 128990)</name>
    <name type="common">Red band needle blight fungus</name>
    <name type="synonym">Mycosphaerella pini</name>
    <dbReference type="NCBI Taxonomy" id="675120"/>
    <lineage>
        <taxon>Eukaryota</taxon>
        <taxon>Fungi</taxon>
        <taxon>Dikarya</taxon>
        <taxon>Ascomycota</taxon>
        <taxon>Pezizomycotina</taxon>
        <taxon>Dothideomycetes</taxon>
        <taxon>Dothideomycetidae</taxon>
        <taxon>Mycosphaerellales</taxon>
        <taxon>Mycosphaerellaceae</taxon>
        <taxon>Dothistroma</taxon>
    </lineage>
</organism>
<dbReference type="HOGENOM" id="CLU_010194_44_4_1"/>
<evidence type="ECO:0000256" key="3">
    <source>
        <dbReference type="ARBA" id="ARBA00022857"/>
    </source>
</evidence>
<dbReference type="PANTHER" id="PTHR24320:SF252">
    <property type="entry name" value="DEHYDROGENASE_REDUCTASE FAMILY PROTEIN, PUTATIVE (AFU_ORTHOLOGUE AFUA_3G08550)-RELATED"/>
    <property type="match status" value="1"/>
</dbReference>
<dbReference type="Gene3D" id="3.40.50.720">
    <property type="entry name" value="NAD(P)-binding Rossmann-like Domain"/>
    <property type="match status" value="1"/>
</dbReference>
<evidence type="ECO:0000256" key="4">
    <source>
        <dbReference type="ARBA" id="ARBA00023002"/>
    </source>
</evidence>
<dbReference type="AlphaFoldDB" id="M2YJC8"/>
<dbReference type="InterPro" id="IPR002347">
    <property type="entry name" value="SDR_fam"/>
</dbReference>
<evidence type="ECO:0000256" key="2">
    <source>
        <dbReference type="ARBA" id="ARBA00006484"/>
    </source>
</evidence>
<evidence type="ECO:0000313" key="5">
    <source>
        <dbReference type="EMBL" id="EME39030.1"/>
    </source>
</evidence>
<dbReference type="OrthoDB" id="542013at2759"/>
<reference evidence="6" key="1">
    <citation type="journal article" date="2012" name="PLoS Genet.">
        <title>The genomes of the fungal plant pathogens Cladosporium fulvum and Dothistroma septosporum reveal adaptation to different hosts and lifestyles but also signatures of common ancestry.</title>
        <authorList>
            <person name="de Wit P.J.G.M."/>
            <person name="van der Burgt A."/>
            <person name="Oekmen B."/>
            <person name="Stergiopoulos I."/>
            <person name="Abd-Elsalam K.A."/>
            <person name="Aerts A.L."/>
            <person name="Bahkali A.H."/>
            <person name="Beenen H.G."/>
            <person name="Chettri P."/>
            <person name="Cox M.P."/>
            <person name="Datema E."/>
            <person name="de Vries R.P."/>
            <person name="Dhillon B."/>
            <person name="Ganley A.R."/>
            <person name="Griffiths S.A."/>
            <person name="Guo Y."/>
            <person name="Hamelin R.C."/>
            <person name="Henrissat B."/>
            <person name="Kabir M.S."/>
            <person name="Jashni M.K."/>
            <person name="Kema G."/>
            <person name="Klaubauf S."/>
            <person name="Lapidus A."/>
            <person name="Levasseur A."/>
            <person name="Lindquist E."/>
            <person name="Mehrabi R."/>
            <person name="Ohm R.A."/>
            <person name="Owen T.J."/>
            <person name="Salamov A."/>
            <person name="Schwelm A."/>
            <person name="Schijlen E."/>
            <person name="Sun H."/>
            <person name="van den Burg H.A."/>
            <person name="van Ham R.C.H.J."/>
            <person name="Zhang S."/>
            <person name="Goodwin S.B."/>
            <person name="Grigoriev I.V."/>
            <person name="Collemare J."/>
            <person name="Bradshaw R.E."/>
        </authorList>
    </citation>
    <scope>NUCLEOTIDE SEQUENCE [LARGE SCALE GENOMIC DNA]</scope>
    <source>
        <strain evidence="6">NZE10 / CBS 128990</strain>
    </source>
</reference>
<protein>
    <submittedName>
        <fullName evidence="5">Uncharacterized protein</fullName>
    </submittedName>
</protein>
<evidence type="ECO:0000256" key="1">
    <source>
        <dbReference type="ARBA" id="ARBA00004685"/>
    </source>
</evidence>
<keyword evidence="3" id="KW-0521">NADP</keyword>
<comment type="pathway">
    <text evidence="1">Mycotoxin biosynthesis.</text>
</comment>
<comment type="similarity">
    <text evidence="2">Belongs to the short-chain dehydrogenases/reductases (SDR) family.</text>
</comment>
<dbReference type="EMBL" id="KB446546">
    <property type="protein sequence ID" value="EME39030.1"/>
    <property type="molecule type" value="Genomic_DNA"/>
</dbReference>
<dbReference type="InterPro" id="IPR036291">
    <property type="entry name" value="NAD(P)-bd_dom_sf"/>
</dbReference>
<sequence length="339" mass="36658">MPAAGDIIQFMRGQIFGSTELPNTTFSGQTVIVTGANSGLGYECCKHLVKMKVGTLIMGCRSVSKGEAAKREIVKSAGKSGPSADVQVWELDMANYSSVKAFAERVRRECSQVHAVLANAGISTNQFHLAEDLEETLTVNVVSTFLLSLLVLPALEQTARQTSSPTHLSIVGSNVHAFADPNIITQAPQGKIFSTASNEKEADMGARYFQSKLMVMLLVQELAARISNLNKSNGSQSIIVNCPSPGWCRTPLFRTDDGGFWGRNMLKLIGRDAEPGARCFTSAIAAGPETHGQYLSECQVKNTSAWVRSPEGSESQRKLWDDMTRQLNQISPGVTEVLA</sequence>
<reference evidence="5 6" key="2">
    <citation type="journal article" date="2012" name="PLoS Pathog.">
        <title>Diverse lifestyles and strategies of plant pathogenesis encoded in the genomes of eighteen Dothideomycetes fungi.</title>
        <authorList>
            <person name="Ohm R.A."/>
            <person name="Feau N."/>
            <person name="Henrissat B."/>
            <person name="Schoch C.L."/>
            <person name="Horwitz B.A."/>
            <person name="Barry K.W."/>
            <person name="Condon B.J."/>
            <person name="Copeland A.C."/>
            <person name="Dhillon B."/>
            <person name="Glaser F."/>
            <person name="Hesse C.N."/>
            <person name="Kosti I."/>
            <person name="LaButti K."/>
            <person name="Lindquist E.A."/>
            <person name="Lucas S."/>
            <person name="Salamov A.A."/>
            <person name="Bradshaw R.E."/>
            <person name="Ciuffetti L."/>
            <person name="Hamelin R.C."/>
            <person name="Kema G.H.J."/>
            <person name="Lawrence C."/>
            <person name="Scott J.A."/>
            <person name="Spatafora J.W."/>
            <person name="Turgeon B.G."/>
            <person name="de Wit P.J.G.M."/>
            <person name="Zhong S."/>
            <person name="Goodwin S.B."/>
            <person name="Grigoriev I.V."/>
        </authorList>
    </citation>
    <scope>NUCLEOTIDE SEQUENCE [LARGE SCALE GENOMIC DNA]</scope>
    <source>
        <strain evidence="6">NZE10 / CBS 128990</strain>
    </source>
</reference>
<keyword evidence="6" id="KW-1185">Reference proteome</keyword>
<dbReference type="PANTHER" id="PTHR24320">
    <property type="entry name" value="RETINOL DEHYDROGENASE"/>
    <property type="match status" value="1"/>
</dbReference>
<accession>M2YJC8</accession>
<proteinExistence type="inferred from homology"/>
<dbReference type="STRING" id="675120.M2YJC8"/>
<evidence type="ECO:0000313" key="6">
    <source>
        <dbReference type="Proteomes" id="UP000016933"/>
    </source>
</evidence>
<dbReference type="Pfam" id="PF00106">
    <property type="entry name" value="adh_short"/>
    <property type="match status" value="1"/>
</dbReference>
<name>M2YJC8_DOTSN</name>
<dbReference type="eggNOG" id="KOG1208">
    <property type="taxonomic scope" value="Eukaryota"/>
</dbReference>
<dbReference type="PRINTS" id="PR00081">
    <property type="entry name" value="GDHRDH"/>
</dbReference>
<dbReference type="OMA" id="NAFTPGY"/>
<dbReference type="Proteomes" id="UP000016933">
    <property type="component" value="Unassembled WGS sequence"/>
</dbReference>